<dbReference type="InterPro" id="IPR019321">
    <property type="entry name" value="Nucleoporin_Nup88"/>
</dbReference>
<keyword evidence="6" id="KW-0906">Nuclear pore complex</keyword>
<accession>A0ABR2X1Z0</accession>
<evidence type="ECO:0008006" key="11">
    <source>
        <dbReference type="Google" id="ProtNLM"/>
    </source>
</evidence>
<dbReference type="Pfam" id="PF10168">
    <property type="entry name" value="Nup88"/>
    <property type="match status" value="2"/>
</dbReference>
<gene>
    <name evidence="9" type="ORF">K7432_002084</name>
</gene>
<evidence type="ECO:0000256" key="2">
    <source>
        <dbReference type="ARBA" id="ARBA00022448"/>
    </source>
</evidence>
<evidence type="ECO:0000256" key="4">
    <source>
        <dbReference type="ARBA" id="ARBA00022927"/>
    </source>
</evidence>
<comment type="caution">
    <text evidence="9">The sequence shown here is derived from an EMBL/GenBank/DDBJ whole genome shotgun (WGS) entry which is preliminary data.</text>
</comment>
<sequence length="819" mass="92241">MSTTQAPEDWLALLGDHPIFSLNNQELKVWEREQKKLQEKVSGRTSQARIVVRESDLFVAVDSTIRVLNLKECKDYFLKLKSQTKASKLVEPSYKILDVEAIPFPIQKLVINGNGKLMTVVGAHSVMVLTLPRPGYYRIKSQKIPCRLMNIGSYYHRNTNSSPIVKTMWHPLSEGSSHLMVLTKDGILRMYDIASDIEEPEQTFDFTRSDISGVFSGGNTFSAESDGKEAVSFCFGSPKKDWGPFTVYVLMKNGDIYSLCPVMPKTSVCSKGLLSNLLALVQAQQIPEFLNRSVFTDDVEITQESLQSHWINEVVNNAKLLNTNVLAFGTEGQDLEEEHVHISQPNSVRAQPFVQGPYLLQPAPVEISGDDVEASDILYMDADPVGILAIAFGDGKIDICLEVEPVVAQWDVGQDLVEDENLPVLAVYETINLGLIETFGENEVQDNLSMSIQNYSSLVLDPVYPDTFYCYHEAGVHSIVTRTWQRDLQKAVQSNVETGISQFLKKNIPSDVYWIVNTRPLKSSQPAPIVGLAVVSDVYLSYSLLIMTSSFQFIGTELSLRVQIPSISTHLKESESSEGASYIPLLPLPTYTPPEKLEQFQGLTRQPRIVLPPNHKGKQLKMDEESLRFLGQMVERLRDDAHVVVNAHNSICQRINLQIKEFNRQLAKLSEVSKVVHGELREKEEQVDQKVDKLRDNQKKLTLRMDTLLQSLIDQHEPTLSQYETKYFGELKSIEHKLRGPSGYESRMHKITTQLDQLKRDLQAKATKLNPSRFSTAPKYLSEAQLSKIHQALAQETKLITATCEKIDTLESRIAKMAI</sequence>
<dbReference type="PANTHER" id="PTHR13257">
    <property type="entry name" value="NUCLEOPORIN NUP84-RELATED"/>
    <property type="match status" value="1"/>
</dbReference>
<evidence type="ECO:0000313" key="10">
    <source>
        <dbReference type="Proteomes" id="UP001479436"/>
    </source>
</evidence>
<evidence type="ECO:0000256" key="6">
    <source>
        <dbReference type="ARBA" id="ARBA00023132"/>
    </source>
</evidence>
<evidence type="ECO:0000313" key="9">
    <source>
        <dbReference type="EMBL" id="KAK9767803.1"/>
    </source>
</evidence>
<evidence type="ECO:0000256" key="1">
    <source>
        <dbReference type="ARBA" id="ARBA00004567"/>
    </source>
</evidence>
<keyword evidence="4" id="KW-0653">Protein transport</keyword>
<protein>
    <recommendedName>
        <fullName evidence="11">Nuclear pore complex protein Nup88</fullName>
    </recommendedName>
</protein>
<evidence type="ECO:0000256" key="5">
    <source>
        <dbReference type="ARBA" id="ARBA00023010"/>
    </source>
</evidence>
<comment type="subcellular location">
    <subcellularLocation>
        <location evidence="1">Nucleus</location>
        <location evidence="1">Nuclear pore complex</location>
    </subcellularLocation>
</comment>
<reference evidence="9 10" key="1">
    <citation type="submission" date="2023-04" db="EMBL/GenBank/DDBJ databases">
        <title>Genome of Basidiobolus ranarum AG-B5.</title>
        <authorList>
            <person name="Stajich J.E."/>
            <person name="Carter-House D."/>
            <person name="Gryganskyi A."/>
        </authorList>
    </citation>
    <scope>NUCLEOTIDE SEQUENCE [LARGE SCALE GENOMIC DNA]</scope>
    <source>
        <strain evidence="9 10">AG-B5</strain>
    </source>
</reference>
<keyword evidence="10" id="KW-1185">Reference proteome</keyword>
<dbReference type="InterPro" id="IPR037700">
    <property type="entry name" value="NUP88/NUP82"/>
</dbReference>
<evidence type="ECO:0000256" key="3">
    <source>
        <dbReference type="ARBA" id="ARBA00022816"/>
    </source>
</evidence>
<dbReference type="EMBL" id="JASJQH010000053">
    <property type="protein sequence ID" value="KAK9767803.1"/>
    <property type="molecule type" value="Genomic_DNA"/>
</dbReference>
<dbReference type="Proteomes" id="UP001479436">
    <property type="component" value="Unassembled WGS sequence"/>
</dbReference>
<feature type="coiled-coil region" evidence="8">
    <location>
        <begin position="652"/>
        <end position="711"/>
    </location>
</feature>
<keyword evidence="2" id="KW-0813">Transport</keyword>
<proteinExistence type="predicted"/>
<dbReference type="PANTHER" id="PTHR13257:SF0">
    <property type="entry name" value="NUCLEAR PORE COMPLEX PROTEIN NUP88"/>
    <property type="match status" value="1"/>
</dbReference>
<keyword evidence="5" id="KW-0811">Translocation</keyword>
<organism evidence="9 10">
    <name type="scientific">Basidiobolus ranarum</name>
    <dbReference type="NCBI Taxonomy" id="34480"/>
    <lineage>
        <taxon>Eukaryota</taxon>
        <taxon>Fungi</taxon>
        <taxon>Fungi incertae sedis</taxon>
        <taxon>Zoopagomycota</taxon>
        <taxon>Entomophthoromycotina</taxon>
        <taxon>Basidiobolomycetes</taxon>
        <taxon>Basidiobolales</taxon>
        <taxon>Basidiobolaceae</taxon>
        <taxon>Basidiobolus</taxon>
    </lineage>
</organism>
<keyword evidence="8" id="KW-0175">Coiled coil</keyword>
<evidence type="ECO:0000256" key="7">
    <source>
        <dbReference type="ARBA" id="ARBA00023242"/>
    </source>
</evidence>
<name>A0ABR2X1Z0_9FUNG</name>
<keyword evidence="7" id="KW-0539">Nucleus</keyword>
<evidence type="ECO:0000256" key="8">
    <source>
        <dbReference type="SAM" id="Coils"/>
    </source>
</evidence>
<keyword evidence="3" id="KW-0509">mRNA transport</keyword>